<reference evidence="1 2" key="1">
    <citation type="submission" date="2017-09" db="EMBL/GenBank/DDBJ databases">
        <authorList>
            <person name="Ehlers B."/>
            <person name="Leendertz F.H."/>
        </authorList>
    </citation>
    <scope>NUCLEOTIDE SEQUENCE [LARGE SCALE GENOMIC DNA]</scope>
    <source>
        <strain evidence="1 2">DSM 18289</strain>
    </source>
</reference>
<name>A0A285PD98_9HYPH</name>
<evidence type="ECO:0000313" key="2">
    <source>
        <dbReference type="Proteomes" id="UP000219439"/>
    </source>
</evidence>
<organism evidence="1 2">
    <name type="scientific">Cohaesibacter gelatinilyticus</name>
    <dbReference type="NCBI Taxonomy" id="372072"/>
    <lineage>
        <taxon>Bacteria</taxon>
        <taxon>Pseudomonadati</taxon>
        <taxon>Pseudomonadota</taxon>
        <taxon>Alphaproteobacteria</taxon>
        <taxon>Hyphomicrobiales</taxon>
        <taxon>Cohaesibacteraceae</taxon>
    </lineage>
</organism>
<dbReference type="AlphaFoldDB" id="A0A285PD98"/>
<evidence type="ECO:0000313" key="1">
    <source>
        <dbReference type="EMBL" id="SNZ19689.1"/>
    </source>
</evidence>
<accession>A0A285PD98</accession>
<dbReference type="Proteomes" id="UP000219439">
    <property type="component" value="Unassembled WGS sequence"/>
</dbReference>
<proteinExistence type="predicted"/>
<keyword evidence="2" id="KW-1185">Reference proteome</keyword>
<sequence>LIGEVCLELFLDQALQQAKTKPDSLSRPVLGRSGILGGGTLHQCFIQKHCNDANVA</sequence>
<gene>
    <name evidence="1" type="ORF">SAMN06265368_2779</name>
</gene>
<feature type="non-terminal residue" evidence="1">
    <location>
        <position position="1"/>
    </location>
</feature>
<dbReference type="EMBL" id="OBEL01000002">
    <property type="protein sequence ID" value="SNZ19689.1"/>
    <property type="molecule type" value="Genomic_DNA"/>
</dbReference>
<protein>
    <submittedName>
        <fullName evidence="1">Uncharacterized protein</fullName>
    </submittedName>
</protein>